<dbReference type="GO" id="GO:0016020">
    <property type="term" value="C:membrane"/>
    <property type="evidence" value="ECO:0007669"/>
    <property type="project" value="InterPro"/>
</dbReference>
<keyword evidence="1" id="KW-0812">Transmembrane</keyword>
<keyword evidence="1" id="KW-0472">Membrane</keyword>
<evidence type="ECO:0000256" key="1">
    <source>
        <dbReference type="SAM" id="Phobius"/>
    </source>
</evidence>
<accession>A0A383EJV1</accession>
<proteinExistence type="predicted"/>
<dbReference type="SUPFAM" id="SSF103481">
    <property type="entry name" value="Multidrug resistance efflux transporter EmrE"/>
    <property type="match status" value="1"/>
</dbReference>
<dbReference type="InterPro" id="IPR037185">
    <property type="entry name" value="EmrE-like"/>
</dbReference>
<gene>
    <name evidence="3" type="ORF">METZ01_LOCUS509389</name>
</gene>
<dbReference type="AlphaFoldDB" id="A0A383EJV1"/>
<feature type="transmembrane region" description="Helical" evidence="1">
    <location>
        <begin position="41"/>
        <end position="60"/>
    </location>
</feature>
<keyword evidence="1" id="KW-1133">Transmembrane helix</keyword>
<feature type="transmembrane region" description="Helical" evidence="1">
    <location>
        <begin position="66"/>
        <end position="84"/>
    </location>
</feature>
<dbReference type="Gene3D" id="1.10.3730.20">
    <property type="match status" value="1"/>
</dbReference>
<reference evidence="3" key="1">
    <citation type="submission" date="2018-05" db="EMBL/GenBank/DDBJ databases">
        <authorList>
            <person name="Lanie J.A."/>
            <person name="Ng W.-L."/>
            <person name="Kazmierczak K.M."/>
            <person name="Andrzejewski T.M."/>
            <person name="Davidsen T.M."/>
            <person name="Wayne K.J."/>
            <person name="Tettelin H."/>
            <person name="Glass J.I."/>
            <person name="Rusch D."/>
            <person name="Podicherti R."/>
            <person name="Tsui H.-C.T."/>
            <person name="Winkler M.E."/>
        </authorList>
    </citation>
    <scope>NUCLEOTIDE SEQUENCE</scope>
</reference>
<dbReference type="EMBL" id="UINC01226165">
    <property type="protein sequence ID" value="SVE56535.1"/>
    <property type="molecule type" value="Genomic_DNA"/>
</dbReference>
<organism evidence="3">
    <name type="scientific">marine metagenome</name>
    <dbReference type="NCBI Taxonomy" id="408172"/>
    <lineage>
        <taxon>unclassified sequences</taxon>
        <taxon>metagenomes</taxon>
        <taxon>ecological metagenomes</taxon>
    </lineage>
</organism>
<feature type="domain" description="EamA" evidence="2">
    <location>
        <begin position="7"/>
        <end position="81"/>
    </location>
</feature>
<feature type="transmembrane region" description="Helical" evidence="1">
    <location>
        <begin position="12"/>
        <end position="29"/>
    </location>
</feature>
<dbReference type="Pfam" id="PF00892">
    <property type="entry name" value="EamA"/>
    <property type="match status" value="1"/>
</dbReference>
<sequence length="97" mass="10924">MLVWRTPTLEELMLLGLTALLATSGHYCMTRALKAADVSAVQPFTFLQLVWATILGLVLFGERPDLWIWLGGAVIVGSATWMAHQEVRSIRRDRQTR</sequence>
<evidence type="ECO:0000313" key="3">
    <source>
        <dbReference type="EMBL" id="SVE56535.1"/>
    </source>
</evidence>
<evidence type="ECO:0000259" key="2">
    <source>
        <dbReference type="Pfam" id="PF00892"/>
    </source>
</evidence>
<name>A0A383EJV1_9ZZZZ</name>
<dbReference type="InterPro" id="IPR000620">
    <property type="entry name" value="EamA_dom"/>
</dbReference>
<protein>
    <recommendedName>
        <fullName evidence="2">EamA domain-containing protein</fullName>
    </recommendedName>
</protein>